<reference evidence="1" key="1">
    <citation type="submission" date="2023-06" db="EMBL/GenBank/DDBJ databases">
        <authorList>
            <person name="Kurt Z."/>
        </authorList>
    </citation>
    <scope>NUCLEOTIDE SEQUENCE</scope>
</reference>
<dbReference type="EMBL" id="CATOUU010000590">
    <property type="protein sequence ID" value="CAI9934980.1"/>
    <property type="molecule type" value="Genomic_DNA"/>
</dbReference>
<evidence type="ECO:0000313" key="3">
    <source>
        <dbReference type="EMBL" id="CAL6016453.1"/>
    </source>
</evidence>
<evidence type="ECO:0000313" key="1">
    <source>
        <dbReference type="EMBL" id="CAI9934980.1"/>
    </source>
</evidence>
<protein>
    <submittedName>
        <fullName evidence="1">Uncharacterized protein</fullName>
    </submittedName>
</protein>
<sequence>MSNKIYSLEQFIFNVATIFLNPKEMYYFKIFVLANRSTNREKPLQVNNVFNHIHMRNYIQKSSIPEDELEVLDEEAKHCEPQDPDPDIISLFNKGFIVRYAKYESSKIEYRTPLTFRATNFVMHFFDEFNILAPMKRNELEKAKQQKGSKYKCNYSTCARNKFSLAHEAEIQLQTKSKDLRFINCPVCKKQGAITRMQDQKIDSVQSLIADLLTELQQQSKYLKDASIEDEDYLERELRAMRAGFNEKINVQWKAEQKVEVDVDRRIIFNNKQRALQEKENLKKERLIKMCQGQNVNSVLRKIGPVFKAPRYYQSGLVGNQKPEWLEGVYKRAEMILKKE</sequence>
<dbReference type="AlphaFoldDB" id="A0AA86PAG5"/>
<comment type="caution">
    <text evidence="1">The sequence shown here is derived from an EMBL/GenBank/DDBJ whole genome shotgun (WGS) entry which is preliminary data.</text>
</comment>
<evidence type="ECO:0000313" key="4">
    <source>
        <dbReference type="EMBL" id="CAL6020039.1"/>
    </source>
</evidence>
<evidence type="ECO:0000313" key="5">
    <source>
        <dbReference type="EMBL" id="CAL6060600.1"/>
    </source>
</evidence>
<dbReference type="EMBL" id="CAXDID020000084">
    <property type="protein sequence ID" value="CAL6020039.1"/>
    <property type="molecule type" value="Genomic_DNA"/>
</dbReference>
<proteinExistence type="predicted"/>
<evidence type="ECO:0000313" key="2">
    <source>
        <dbReference type="EMBL" id="CAI9958758.1"/>
    </source>
</evidence>
<accession>A0AA86PAG5</accession>
<evidence type="ECO:0000313" key="6">
    <source>
        <dbReference type="Proteomes" id="UP001642409"/>
    </source>
</evidence>
<reference evidence="3 6" key="2">
    <citation type="submission" date="2024-07" db="EMBL/GenBank/DDBJ databases">
        <authorList>
            <person name="Akdeniz Z."/>
        </authorList>
    </citation>
    <scope>NUCLEOTIDE SEQUENCE [LARGE SCALE GENOMIC DNA]</scope>
</reference>
<keyword evidence="6" id="KW-1185">Reference proteome</keyword>
<gene>
    <name evidence="1" type="ORF">HINF_LOCUS22625</name>
    <name evidence="3" type="ORF">HINF_LOCUS25515</name>
    <name evidence="4" type="ORF">HINF_LOCUS27239</name>
    <name evidence="2" type="ORF">HINF_LOCUS46403</name>
    <name evidence="5" type="ORF">HINF_LOCUS49303</name>
</gene>
<dbReference type="EMBL" id="CATOUU010000909">
    <property type="protein sequence ID" value="CAI9958758.1"/>
    <property type="molecule type" value="Genomic_DNA"/>
</dbReference>
<dbReference type="EMBL" id="CAXDID020000076">
    <property type="protein sequence ID" value="CAL6016453.1"/>
    <property type="molecule type" value="Genomic_DNA"/>
</dbReference>
<organism evidence="1">
    <name type="scientific">Hexamita inflata</name>
    <dbReference type="NCBI Taxonomy" id="28002"/>
    <lineage>
        <taxon>Eukaryota</taxon>
        <taxon>Metamonada</taxon>
        <taxon>Diplomonadida</taxon>
        <taxon>Hexamitidae</taxon>
        <taxon>Hexamitinae</taxon>
        <taxon>Hexamita</taxon>
    </lineage>
</organism>
<dbReference type="Proteomes" id="UP001642409">
    <property type="component" value="Unassembled WGS sequence"/>
</dbReference>
<dbReference type="EMBL" id="CAXDID020000231">
    <property type="protein sequence ID" value="CAL6060600.1"/>
    <property type="molecule type" value="Genomic_DNA"/>
</dbReference>
<name>A0AA86PAG5_9EUKA</name>